<comment type="similarity">
    <text evidence="2">Belongs to the binding-protein-dependent transport system permease family. HisMQ subfamily.</text>
</comment>
<proteinExistence type="inferred from homology"/>
<feature type="transmembrane region" description="Helical" evidence="9">
    <location>
        <begin position="55"/>
        <end position="75"/>
    </location>
</feature>
<dbReference type="PANTHER" id="PTHR30614">
    <property type="entry name" value="MEMBRANE COMPONENT OF AMINO ACID ABC TRANSPORTER"/>
    <property type="match status" value="1"/>
</dbReference>
<evidence type="ECO:0000256" key="7">
    <source>
        <dbReference type="ARBA" id="ARBA00022989"/>
    </source>
</evidence>
<feature type="transmembrane region" description="Helical" evidence="9">
    <location>
        <begin position="177"/>
        <end position="203"/>
    </location>
</feature>
<dbReference type="InterPro" id="IPR043429">
    <property type="entry name" value="ArtM/GltK/GlnP/TcyL/YhdX-like"/>
</dbReference>
<evidence type="ECO:0000256" key="9">
    <source>
        <dbReference type="RuleBase" id="RU363032"/>
    </source>
</evidence>
<keyword evidence="8 9" id="KW-0472">Membrane</keyword>
<reference evidence="11 12" key="1">
    <citation type="submission" date="2014-11" db="EMBL/GenBank/DDBJ databases">
        <title>Draft genome sequence of Chelonobacter oris 1662T, associated with respiratory disease in Hermann's Tortoises.</title>
        <authorList>
            <person name="Kudirkiene E."/>
            <person name="Hansen M.J."/>
            <person name="Bojesen A.M."/>
        </authorList>
    </citation>
    <scope>NUCLEOTIDE SEQUENCE [LARGE SCALE GENOMIC DNA]</scope>
    <source>
        <strain evidence="11 12">1662</strain>
    </source>
</reference>
<keyword evidence="5 9" id="KW-0812">Transmembrane</keyword>
<evidence type="ECO:0000313" key="11">
    <source>
        <dbReference type="EMBL" id="KGQ71091.1"/>
    </source>
</evidence>
<evidence type="ECO:0000313" key="12">
    <source>
        <dbReference type="Proteomes" id="UP000030380"/>
    </source>
</evidence>
<evidence type="ECO:0000256" key="2">
    <source>
        <dbReference type="ARBA" id="ARBA00010072"/>
    </source>
</evidence>
<evidence type="ECO:0000256" key="8">
    <source>
        <dbReference type="ARBA" id="ARBA00023136"/>
    </source>
</evidence>
<name>A0A0A3AP14_9PAST</name>
<dbReference type="Gene3D" id="1.10.3720.10">
    <property type="entry name" value="MetI-like"/>
    <property type="match status" value="1"/>
</dbReference>
<evidence type="ECO:0000256" key="5">
    <source>
        <dbReference type="ARBA" id="ARBA00022692"/>
    </source>
</evidence>
<feature type="transmembrane region" description="Helical" evidence="9">
    <location>
        <begin position="20"/>
        <end position="43"/>
    </location>
</feature>
<dbReference type="STRING" id="505317.OA57_02345"/>
<dbReference type="Pfam" id="PF00528">
    <property type="entry name" value="BPD_transp_1"/>
    <property type="match status" value="1"/>
</dbReference>
<dbReference type="OrthoDB" id="9809799at2"/>
<dbReference type="GO" id="GO:0043190">
    <property type="term" value="C:ATP-binding cassette (ABC) transporter complex"/>
    <property type="evidence" value="ECO:0007669"/>
    <property type="project" value="InterPro"/>
</dbReference>
<dbReference type="InterPro" id="IPR000515">
    <property type="entry name" value="MetI-like"/>
</dbReference>
<dbReference type="EMBL" id="JSUM01000003">
    <property type="protein sequence ID" value="KGQ71091.1"/>
    <property type="molecule type" value="Genomic_DNA"/>
</dbReference>
<dbReference type="NCBIfam" id="TIGR01726">
    <property type="entry name" value="HEQRo_perm_3TM"/>
    <property type="match status" value="1"/>
</dbReference>
<dbReference type="AlphaFoldDB" id="A0A0A3AP14"/>
<feature type="domain" description="ABC transmembrane type-1" evidence="10">
    <location>
        <begin position="18"/>
        <end position="208"/>
    </location>
</feature>
<keyword evidence="12" id="KW-1185">Reference proteome</keyword>
<keyword evidence="7 9" id="KW-1133">Transmembrane helix</keyword>
<dbReference type="Proteomes" id="UP000030380">
    <property type="component" value="Unassembled WGS sequence"/>
</dbReference>
<evidence type="ECO:0000256" key="1">
    <source>
        <dbReference type="ARBA" id="ARBA00004429"/>
    </source>
</evidence>
<feature type="transmembrane region" description="Helical" evidence="9">
    <location>
        <begin position="87"/>
        <end position="107"/>
    </location>
</feature>
<dbReference type="InterPro" id="IPR035906">
    <property type="entry name" value="MetI-like_sf"/>
</dbReference>
<dbReference type="RefSeq" id="WP_034612919.1">
    <property type="nucleotide sequence ID" value="NZ_JSUM01000003.1"/>
</dbReference>
<keyword evidence="6" id="KW-0029">Amino-acid transport</keyword>
<accession>A0A0A3AP14</accession>
<evidence type="ECO:0000256" key="4">
    <source>
        <dbReference type="ARBA" id="ARBA00022475"/>
    </source>
</evidence>
<dbReference type="SUPFAM" id="SSF161098">
    <property type="entry name" value="MetI-like"/>
    <property type="match status" value="1"/>
</dbReference>
<dbReference type="InterPro" id="IPR010065">
    <property type="entry name" value="AA_ABC_transptr_permease_3TM"/>
</dbReference>
<keyword evidence="3 9" id="KW-0813">Transport</keyword>
<sequence length="222" mass="24892">MDSWSILWEQRETLLAGFYNTLALFGISLGLAAIIGIVMIFLLEGNARHPLRRCLIFLIDIMRMLPFLIYAYLLYYGLPALGVRLDAWTAGIVALTTYHGAYFAEILRGLRATVPRGQVDAALAHGYGKYSMMRYLILPQIFLRSGPLLGNQLIYLLKDTAFLTIITVKELTSAASSIQSIYFIPLEAFIVAIGLYWVVCILIDTAMKLVDRIAIKKGISYE</sequence>
<dbReference type="GO" id="GO:0006865">
    <property type="term" value="P:amino acid transport"/>
    <property type="evidence" value="ECO:0007669"/>
    <property type="project" value="UniProtKB-KW"/>
</dbReference>
<comment type="caution">
    <text evidence="11">The sequence shown here is derived from an EMBL/GenBank/DDBJ whole genome shotgun (WGS) entry which is preliminary data.</text>
</comment>
<dbReference type="PROSITE" id="PS50928">
    <property type="entry name" value="ABC_TM1"/>
    <property type="match status" value="1"/>
</dbReference>
<dbReference type="CDD" id="cd06261">
    <property type="entry name" value="TM_PBP2"/>
    <property type="match status" value="1"/>
</dbReference>
<dbReference type="GO" id="GO:0022857">
    <property type="term" value="F:transmembrane transporter activity"/>
    <property type="evidence" value="ECO:0007669"/>
    <property type="project" value="InterPro"/>
</dbReference>
<evidence type="ECO:0000256" key="3">
    <source>
        <dbReference type="ARBA" id="ARBA00022448"/>
    </source>
</evidence>
<comment type="subcellular location">
    <subcellularLocation>
        <location evidence="1">Cell inner membrane</location>
        <topology evidence="1">Multi-pass membrane protein</topology>
    </subcellularLocation>
    <subcellularLocation>
        <location evidence="9">Cell membrane</location>
        <topology evidence="9">Multi-pass membrane protein</topology>
    </subcellularLocation>
</comment>
<feature type="transmembrane region" description="Helical" evidence="9">
    <location>
        <begin position="135"/>
        <end position="157"/>
    </location>
</feature>
<keyword evidence="4" id="KW-1003">Cell membrane</keyword>
<evidence type="ECO:0000259" key="10">
    <source>
        <dbReference type="PROSITE" id="PS50928"/>
    </source>
</evidence>
<evidence type="ECO:0000256" key="6">
    <source>
        <dbReference type="ARBA" id="ARBA00022970"/>
    </source>
</evidence>
<dbReference type="PANTHER" id="PTHR30614:SF0">
    <property type="entry name" value="L-CYSTINE TRANSPORT SYSTEM PERMEASE PROTEIN TCYL"/>
    <property type="match status" value="1"/>
</dbReference>
<protein>
    <submittedName>
        <fullName evidence="11">ABC transporter permease</fullName>
    </submittedName>
</protein>
<gene>
    <name evidence="11" type="ORF">OA57_02345</name>
</gene>
<organism evidence="11 12">
    <name type="scientific">Chelonobacter oris</name>
    <dbReference type="NCBI Taxonomy" id="505317"/>
    <lineage>
        <taxon>Bacteria</taxon>
        <taxon>Pseudomonadati</taxon>
        <taxon>Pseudomonadota</taxon>
        <taxon>Gammaproteobacteria</taxon>
        <taxon>Pasteurellales</taxon>
        <taxon>Pasteurellaceae</taxon>
        <taxon>Chelonobacter</taxon>
    </lineage>
</organism>